<dbReference type="PANTHER" id="PTHR21451">
    <property type="entry name" value="HISTONE H3 METHYLTRANSFERASE"/>
    <property type="match status" value="1"/>
</dbReference>
<evidence type="ECO:0000256" key="12">
    <source>
        <dbReference type="SAM" id="MobiDB-lite"/>
    </source>
</evidence>
<dbReference type="GO" id="GO:0140956">
    <property type="term" value="F:histone H3K79 trimethyltransferase activity"/>
    <property type="evidence" value="ECO:0007669"/>
    <property type="project" value="UniProtKB-EC"/>
</dbReference>
<dbReference type="GO" id="GO:0005634">
    <property type="term" value="C:nucleus"/>
    <property type="evidence" value="ECO:0000318"/>
    <property type="project" value="GO_Central"/>
</dbReference>
<dbReference type="Proteomes" id="UP000005239">
    <property type="component" value="Unassembled WGS sequence"/>
</dbReference>
<evidence type="ECO:0000256" key="5">
    <source>
        <dbReference type="ARBA" id="ARBA00022679"/>
    </source>
</evidence>
<dbReference type="PANTHER" id="PTHR21451:SF0">
    <property type="entry name" value="HISTONE-LYSINE N-METHYLTRANSFERASE, H3 LYSINE-79 SPECIFIC"/>
    <property type="match status" value="1"/>
</dbReference>
<reference evidence="14" key="1">
    <citation type="journal article" date="2008" name="Nat. Genet.">
        <title>The Pristionchus pacificus genome provides a unique perspective on nematode lifestyle and parasitism.</title>
        <authorList>
            <person name="Dieterich C."/>
            <person name="Clifton S.W."/>
            <person name="Schuster L.N."/>
            <person name="Chinwalla A."/>
            <person name="Delehaunty K."/>
            <person name="Dinkelacker I."/>
            <person name="Fulton L."/>
            <person name="Fulton R."/>
            <person name="Godfrey J."/>
            <person name="Minx P."/>
            <person name="Mitreva M."/>
            <person name="Roeseler W."/>
            <person name="Tian H."/>
            <person name="Witte H."/>
            <person name="Yang S.P."/>
            <person name="Wilson R.K."/>
            <person name="Sommer R.J."/>
        </authorList>
    </citation>
    <scope>NUCLEOTIDE SEQUENCE [LARGE SCALE GENOMIC DNA]</scope>
    <source>
        <strain evidence="14">PS312</strain>
    </source>
</reference>
<evidence type="ECO:0000256" key="4">
    <source>
        <dbReference type="ARBA" id="ARBA00022603"/>
    </source>
</evidence>
<feature type="compositionally biased region" description="Acidic residues" evidence="12">
    <location>
        <begin position="463"/>
        <end position="474"/>
    </location>
</feature>
<evidence type="ECO:0000256" key="9">
    <source>
        <dbReference type="ARBA" id="ARBA00029821"/>
    </source>
</evidence>
<protein>
    <recommendedName>
        <fullName evidence="3 11">Histone-lysine N-methyltransferase, H3 lysine-79 specific</fullName>
        <ecNumber evidence="2 11">2.1.1.360</ecNumber>
    </recommendedName>
    <alternativeName>
        <fullName evidence="9 11">Histone H3-K79 methyltransferase</fullName>
    </alternativeName>
</protein>
<keyword evidence="5 11" id="KW-0808">Transferase</keyword>
<evidence type="ECO:0000313" key="14">
    <source>
        <dbReference type="Proteomes" id="UP000005239"/>
    </source>
</evidence>
<comment type="function">
    <text evidence="11">Histone methyltransferase that specifically trimethylates histone H3 to form H3K79me3. This methylation is required for telomere silencing and for the pachytene checkpoint during the meiotic cell cycle by allowing the recruitment of RAD9 to double strand breaks. Nucleosomes are preferred as substrate compared to free histone.</text>
</comment>
<keyword evidence="8 11" id="KW-0539">Nucleus</keyword>
<evidence type="ECO:0000256" key="11">
    <source>
        <dbReference type="RuleBase" id="RU271113"/>
    </source>
</evidence>
<dbReference type="Gene3D" id="1.10.260.60">
    <property type="match status" value="1"/>
</dbReference>
<evidence type="ECO:0000256" key="1">
    <source>
        <dbReference type="ARBA" id="ARBA00004123"/>
    </source>
</evidence>
<accession>A0A8R1U6C6</accession>
<dbReference type="FunFam" id="3.40.50.150:FF:000879">
    <property type="entry name" value="Histone-lysine N-methyltransferase, H3 lysine-79 specific"/>
    <property type="match status" value="1"/>
</dbReference>
<evidence type="ECO:0000256" key="6">
    <source>
        <dbReference type="ARBA" id="ARBA00022691"/>
    </source>
</evidence>
<comment type="miscellaneous">
    <text evidence="11">In contrast to other lysine histone methyltransferases, it does not contain a SET domain, suggesting the existence of another mechanism for methylation of lysine residues of histones.</text>
</comment>
<comment type="catalytic activity">
    <reaction evidence="10 11">
        <text>L-lysyl(79)-[histone H3] + 3 S-adenosyl-L-methionine = N(6),N(6),N(6)-trimethyl-L-lysyl(79)-[histone H3] + 3 S-adenosyl-L-homocysteine + 3 H(+)</text>
        <dbReference type="Rhea" id="RHEA:60328"/>
        <dbReference type="Rhea" id="RHEA-COMP:15549"/>
        <dbReference type="Rhea" id="RHEA-COMP:15552"/>
        <dbReference type="ChEBI" id="CHEBI:15378"/>
        <dbReference type="ChEBI" id="CHEBI:29969"/>
        <dbReference type="ChEBI" id="CHEBI:57856"/>
        <dbReference type="ChEBI" id="CHEBI:59789"/>
        <dbReference type="ChEBI" id="CHEBI:61961"/>
        <dbReference type="EC" id="2.1.1.360"/>
    </reaction>
</comment>
<keyword evidence="14" id="KW-1185">Reference proteome</keyword>
<dbReference type="EC" id="2.1.1.360" evidence="2 11"/>
<dbReference type="GO" id="GO:0031509">
    <property type="term" value="P:subtelomeric heterochromatin formation"/>
    <property type="evidence" value="ECO:0000318"/>
    <property type="project" value="GO_Central"/>
</dbReference>
<dbReference type="GO" id="GO:0032259">
    <property type="term" value="P:methylation"/>
    <property type="evidence" value="ECO:0007669"/>
    <property type="project" value="UniProtKB-KW"/>
</dbReference>
<gene>
    <name evidence="13" type="primary">WBGene00094729</name>
</gene>
<dbReference type="EnsemblMetazoa" id="PPA05175.1">
    <property type="protein sequence ID" value="PPA05175.1"/>
    <property type="gene ID" value="WBGene00094729"/>
</dbReference>
<feature type="compositionally biased region" description="Basic and acidic residues" evidence="12">
    <location>
        <begin position="645"/>
        <end position="658"/>
    </location>
</feature>
<dbReference type="CDD" id="cd02440">
    <property type="entry name" value="AdoMet_MTases"/>
    <property type="match status" value="1"/>
</dbReference>
<dbReference type="GO" id="GO:0006281">
    <property type="term" value="P:DNA repair"/>
    <property type="evidence" value="ECO:0000318"/>
    <property type="project" value="GO_Central"/>
</dbReference>
<dbReference type="SUPFAM" id="SSF53335">
    <property type="entry name" value="S-adenosyl-L-methionine-dependent methyltransferases"/>
    <property type="match status" value="1"/>
</dbReference>
<feature type="region of interest" description="Disordered" evidence="12">
    <location>
        <begin position="333"/>
        <end position="358"/>
    </location>
</feature>
<keyword evidence="4 11" id="KW-0489">Methyltransferase</keyword>
<feature type="compositionally biased region" description="Low complexity" evidence="12">
    <location>
        <begin position="625"/>
        <end position="638"/>
    </location>
</feature>
<reference evidence="13" key="2">
    <citation type="submission" date="2022-06" db="UniProtKB">
        <authorList>
            <consortium name="EnsemblMetazoa"/>
        </authorList>
    </citation>
    <scope>IDENTIFICATION</scope>
    <source>
        <strain evidence="13">PS312</strain>
    </source>
</reference>
<feature type="region of interest" description="Disordered" evidence="12">
    <location>
        <begin position="711"/>
        <end position="750"/>
    </location>
</feature>
<dbReference type="InterPro" id="IPR029063">
    <property type="entry name" value="SAM-dependent_MTases_sf"/>
</dbReference>
<feature type="region of interest" description="Disordered" evidence="12">
    <location>
        <begin position="430"/>
        <end position="673"/>
    </location>
</feature>
<dbReference type="OrthoDB" id="443402at2759"/>
<dbReference type="GO" id="GO:0031151">
    <property type="term" value="F:histone H3K79 methyltransferase activity"/>
    <property type="evidence" value="ECO:0000318"/>
    <property type="project" value="GO_Central"/>
</dbReference>
<keyword evidence="6 11" id="KW-0949">S-adenosyl-L-methionine</keyword>
<feature type="compositionally biased region" description="Basic and acidic residues" evidence="12">
    <location>
        <begin position="334"/>
        <end position="351"/>
    </location>
</feature>
<dbReference type="Pfam" id="PF08123">
    <property type="entry name" value="DOT1"/>
    <property type="match status" value="1"/>
</dbReference>
<accession>A0A454XNX6</accession>
<dbReference type="InterPro" id="IPR025789">
    <property type="entry name" value="DOT1_dom"/>
</dbReference>
<keyword evidence="7 11" id="KW-0156">Chromatin regulator</keyword>
<evidence type="ECO:0000256" key="8">
    <source>
        <dbReference type="ARBA" id="ARBA00023242"/>
    </source>
</evidence>
<feature type="compositionally biased region" description="Basic and acidic residues" evidence="12">
    <location>
        <begin position="539"/>
        <end position="551"/>
    </location>
</feature>
<feature type="compositionally biased region" description="Basic and acidic residues" evidence="12">
    <location>
        <begin position="1"/>
        <end position="26"/>
    </location>
</feature>
<dbReference type="InterPro" id="IPR030445">
    <property type="entry name" value="H3-K79_meTrfase"/>
</dbReference>
<dbReference type="Gene3D" id="3.40.50.150">
    <property type="entry name" value="Vaccinia Virus protein VP39"/>
    <property type="match status" value="1"/>
</dbReference>
<sequence>MEDTVGDERPIKKEEDDRAEEQHSLVEETMSDQGETESLTESTEGGVPSTSALHVANTVKFKILSPMGGRTLEFAMVRGIANRDAQDELAMHLTNIFKLGLGIKEAFEKALNSEWQDLPWSDVDKVVPIVQRLNKCISSVVSLWRGATRPKTESEWFQNPYCTAEQCKKISFTVFNRVVKNAQVLNKCYKSFSSLTYGETSFDQIQIILDRLKMTEKDVFVDLGSGVGHVVTYAAAYSNAKRCVGIEINNVPADMATKMKKEFEGMMSWYGKKYRPFDLIHGDFLDDTFKKLLTEEATVIYINNFAFDPNLMFNIKQRILEMPSGTRIICTKSLSEEREDRGRGESDEAKKQRPISGRTLSRQTVDMMLDCDELPLADAPVSWSAGKGIQFLLFTVNHTKIEQIFQCAQNSSSGSGTSTRSGSAENVVAPIEDSHTDNSISATIDEVVSAKAPSTRGIRMYPEEDSDDNDDEDYPAPGSSRKNASKAEKRRGGGDGGVPKKRSSTGASSSRHGKKDSKKEAKSTPSSARRFAAATEVPMQRRDTKVKKEDPSSSTSQPHQSEDGRVVLDPSNPLDAHLSESNKRAPKRSIGGKDEKEKRRRGRPSKGGGAGDGSDKENGDDSDDNSSTTSSPSTSPTKKNPKKKKVEEKEKTPERPKTLTELYGPAANGHDEGFVKEEAPEWAGKEGKVSKKHGEWKAVFAPHYSIFEEDLTNLPPRRRSSLNPSLAPNLTQSESTKKKRKSVSKTAPTE</sequence>
<evidence type="ECO:0000313" key="13">
    <source>
        <dbReference type="EnsemblMetazoa" id="PPA05175.1"/>
    </source>
</evidence>
<organism evidence="13 14">
    <name type="scientific">Pristionchus pacificus</name>
    <name type="common">Parasitic nematode worm</name>
    <dbReference type="NCBI Taxonomy" id="54126"/>
    <lineage>
        <taxon>Eukaryota</taxon>
        <taxon>Metazoa</taxon>
        <taxon>Ecdysozoa</taxon>
        <taxon>Nematoda</taxon>
        <taxon>Chromadorea</taxon>
        <taxon>Rhabditida</taxon>
        <taxon>Rhabditina</taxon>
        <taxon>Diplogasteromorpha</taxon>
        <taxon>Diplogasteroidea</taxon>
        <taxon>Neodiplogasteridae</taxon>
        <taxon>Pristionchus</taxon>
    </lineage>
</organism>
<dbReference type="GO" id="GO:0000077">
    <property type="term" value="P:DNA damage checkpoint signaling"/>
    <property type="evidence" value="ECO:0000318"/>
    <property type="project" value="GO_Central"/>
</dbReference>
<dbReference type="GO" id="GO:0000781">
    <property type="term" value="C:chromosome, telomeric region"/>
    <property type="evidence" value="ECO:0007669"/>
    <property type="project" value="GOC"/>
</dbReference>
<dbReference type="PROSITE" id="PS51569">
    <property type="entry name" value="DOT1"/>
    <property type="match status" value="1"/>
</dbReference>
<dbReference type="AlphaFoldDB" id="A0A454XNX6"/>
<evidence type="ECO:0000256" key="10">
    <source>
        <dbReference type="ARBA" id="ARBA00047770"/>
    </source>
</evidence>
<proteinExistence type="inferred from homology"/>
<feature type="compositionally biased region" description="Low complexity" evidence="12">
    <location>
        <begin position="36"/>
        <end position="46"/>
    </location>
</feature>
<name>A0A454XNX6_PRIPA</name>
<evidence type="ECO:0000256" key="3">
    <source>
        <dbReference type="ARBA" id="ARBA00020987"/>
    </source>
</evidence>
<evidence type="ECO:0000256" key="2">
    <source>
        <dbReference type="ARBA" id="ARBA00012190"/>
    </source>
</evidence>
<evidence type="ECO:0000256" key="7">
    <source>
        <dbReference type="ARBA" id="ARBA00022853"/>
    </source>
</evidence>
<comment type="subcellular location">
    <subcellularLocation>
        <location evidence="1 11">Nucleus</location>
    </subcellularLocation>
</comment>
<feature type="compositionally biased region" description="Polar residues" evidence="12">
    <location>
        <begin position="721"/>
        <end position="732"/>
    </location>
</feature>
<comment type="similarity">
    <text evidence="11">Belongs to the class I-like SAM-binding methyltransferase superfamily. DOT1 family.</text>
</comment>
<feature type="region of interest" description="Disordered" evidence="12">
    <location>
        <begin position="1"/>
        <end position="49"/>
    </location>
</feature>